<dbReference type="EMBL" id="JAAOMP010000126">
    <property type="protein sequence ID" value="MBU2760783.1"/>
    <property type="molecule type" value="Genomic_DNA"/>
</dbReference>
<dbReference type="Proteomes" id="UP000755654">
    <property type="component" value="Unassembled WGS sequence"/>
</dbReference>
<organism evidence="1 2">
    <name type="scientific">Acidithiobacillus sulfurivorans</name>
    <dbReference type="NCBI Taxonomy" id="1958756"/>
    <lineage>
        <taxon>Bacteria</taxon>
        <taxon>Pseudomonadati</taxon>
        <taxon>Pseudomonadota</taxon>
        <taxon>Acidithiobacillia</taxon>
        <taxon>Acidithiobacillales</taxon>
        <taxon>Acidithiobacillaceae</taxon>
        <taxon>Acidithiobacillus</taxon>
    </lineage>
</organism>
<dbReference type="Gene3D" id="3.90.550.10">
    <property type="entry name" value="Spore Coat Polysaccharide Biosynthesis Protein SpsA, Chain A"/>
    <property type="match status" value="1"/>
</dbReference>
<comment type="caution">
    <text evidence="1">The sequence shown here is derived from an EMBL/GenBank/DDBJ whole genome shotgun (WGS) entry which is preliminary data.</text>
</comment>
<dbReference type="RefSeq" id="WP_215884362.1">
    <property type="nucleotide sequence ID" value="NZ_JAAOMP010000126.1"/>
</dbReference>
<gene>
    <name evidence="1" type="ORF">HAP95_11595</name>
</gene>
<evidence type="ECO:0000313" key="2">
    <source>
        <dbReference type="Proteomes" id="UP000755654"/>
    </source>
</evidence>
<evidence type="ECO:0000313" key="1">
    <source>
        <dbReference type="EMBL" id="MBU2760783.1"/>
    </source>
</evidence>
<reference evidence="1 2" key="1">
    <citation type="journal article" date="2021" name="ISME J.">
        <title>Genomic evolution of the class Acidithiobacillia: deep-branching Proteobacteria living in extreme acidic conditions.</title>
        <authorList>
            <person name="Moya-Beltran A."/>
            <person name="Beard S."/>
            <person name="Rojas-Villalobos C."/>
            <person name="Issotta F."/>
            <person name="Gallardo Y."/>
            <person name="Ulloa R."/>
            <person name="Giaveno A."/>
            <person name="Degli Esposti M."/>
            <person name="Johnson D.B."/>
            <person name="Quatrini R."/>
        </authorList>
    </citation>
    <scope>NUCLEOTIDE SEQUENCE [LARGE SCALE GENOMIC DNA]</scope>
    <source>
        <strain evidence="1 2">RW2</strain>
    </source>
</reference>
<proteinExistence type="predicted"/>
<dbReference type="Pfam" id="PF13641">
    <property type="entry name" value="Glyco_tranf_2_3"/>
    <property type="match status" value="1"/>
</dbReference>
<accession>A0ABS6A0B9</accession>
<protein>
    <submittedName>
        <fullName evidence="1">Glycosyltransferase</fullName>
    </submittedName>
</protein>
<keyword evidence="2" id="KW-1185">Reference proteome</keyword>
<dbReference type="SUPFAM" id="SSF53448">
    <property type="entry name" value="Nucleotide-diphospho-sugar transferases"/>
    <property type="match status" value="1"/>
</dbReference>
<sequence>MKINVLINGGNRPRDMERLLKTLMAQNRMLDALFILIHPRDTETADLLKNIVGIAIPYTLICKDQSGPIVAMLKALDLMPCDVVAFTHDDAAPRPDWLGRIEKVFACMPEIVGVGGRDLPASSKFENTPYCDVVGRVTWYGKIIANQHLPCSGARKVDFLSGVNAAYRHDILMATGLNQRLQWQQDTVWYWELALGLALKKQGLKQWYDPDMVVEHFPGKLFSDQKDGYWSAATRKRAQNETYLLLKYLSMFGRFACMMYVLMVGSRDSYGLLQLMRYWPREGSLAFRKFLDALRGRYKGMQIWRFPDNLIRIQRIKE</sequence>
<name>A0ABS6A0B9_9PROT</name>
<dbReference type="InterPro" id="IPR029044">
    <property type="entry name" value="Nucleotide-diphossugar_trans"/>
</dbReference>
<dbReference type="CDD" id="cd00761">
    <property type="entry name" value="Glyco_tranf_GTA_type"/>
    <property type="match status" value="1"/>
</dbReference>